<keyword evidence="3" id="KW-0808">Transferase</keyword>
<dbReference type="Gene3D" id="3.30.1490.100">
    <property type="entry name" value="DNA polymerase, Y-family, little finger domain"/>
    <property type="match status" value="1"/>
</dbReference>
<feature type="region of interest" description="Disordered" evidence="1">
    <location>
        <begin position="1"/>
        <end position="20"/>
    </location>
</feature>
<accession>A0ABS7CLS4</accession>
<feature type="non-terminal residue" evidence="3">
    <location>
        <position position="147"/>
    </location>
</feature>
<gene>
    <name evidence="3" type="primary">polYB</name>
    <name evidence="3" type="synonym">yqjW</name>
    <name evidence="3" type="ORF">K0U00_48180</name>
</gene>
<dbReference type="SUPFAM" id="SSF100879">
    <property type="entry name" value="Lesion bypass DNA polymerase (Y-family), little finger domain"/>
    <property type="match status" value="1"/>
</dbReference>
<reference evidence="3 4" key="1">
    <citation type="submission" date="2021-07" db="EMBL/GenBank/DDBJ databases">
        <title>Paenibacillus radiodurans sp. nov., isolated from the southeastern edge of Tengger Desert.</title>
        <authorList>
            <person name="Zhang G."/>
        </authorList>
    </citation>
    <scope>NUCLEOTIDE SEQUENCE [LARGE SCALE GENOMIC DNA]</scope>
    <source>
        <strain evidence="3 4">CCM 7311</strain>
    </source>
</reference>
<dbReference type="PANTHER" id="PTHR11076:SF35">
    <property type="entry name" value="DNA REPAIR PROTEIN HOMOLOG YOBH"/>
    <property type="match status" value="1"/>
</dbReference>
<evidence type="ECO:0000313" key="3">
    <source>
        <dbReference type="EMBL" id="MBW7461856.1"/>
    </source>
</evidence>
<feature type="domain" description="DNA polymerase Y-family little finger" evidence="2">
    <location>
        <begin position="20"/>
        <end position="129"/>
    </location>
</feature>
<name>A0ABS7CLS4_9BACL</name>
<dbReference type="EMBL" id="JAHZIK010003342">
    <property type="protein sequence ID" value="MBW7461856.1"/>
    <property type="molecule type" value="Genomic_DNA"/>
</dbReference>
<dbReference type="InterPro" id="IPR017961">
    <property type="entry name" value="DNA_pol_Y-fam_little_finger"/>
</dbReference>
<evidence type="ECO:0000259" key="2">
    <source>
        <dbReference type="Pfam" id="PF11799"/>
    </source>
</evidence>
<keyword evidence="3" id="KW-0548">Nucleotidyltransferase</keyword>
<protein>
    <submittedName>
        <fullName evidence="3">DNA polymerase IV</fullName>
        <ecNumber evidence="3">2.7.7.7</ecNumber>
    </submittedName>
</protein>
<feature type="non-terminal residue" evidence="3">
    <location>
        <position position="1"/>
    </location>
</feature>
<dbReference type="GO" id="GO:0003887">
    <property type="term" value="F:DNA-directed DNA polymerase activity"/>
    <property type="evidence" value="ECO:0007669"/>
    <property type="project" value="UniProtKB-EC"/>
</dbReference>
<proteinExistence type="predicted"/>
<dbReference type="InterPro" id="IPR050116">
    <property type="entry name" value="DNA_polymerase-Y"/>
</dbReference>
<evidence type="ECO:0000256" key="1">
    <source>
        <dbReference type="SAM" id="MobiDB-lite"/>
    </source>
</evidence>
<sequence length="147" mass="16613">RIANGIDDSPVLPGTHAGEKSVGHMMTLPRDYAARDEIKVIILELCELVGRRCRSIGKMGRTLSVNCRGADFDRPTGFSRQMTMPYPSHVTNDLYYHALELFDRHWDGLPVRRVGVSVTGFQSDEQYQLVMDDTRERMGALEAVTDR</sequence>
<comment type="caution">
    <text evidence="3">The sequence shown here is derived from an EMBL/GenBank/DDBJ whole genome shotgun (WGS) entry which is preliminary data.</text>
</comment>
<dbReference type="InterPro" id="IPR036775">
    <property type="entry name" value="DNA_pol_Y-fam_lit_finger_sf"/>
</dbReference>
<dbReference type="Proteomes" id="UP001519887">
    <property type="component" value="Unassembled WGS sequence"/>
</dbReference>
<evidence type="ECO:0000313" key="4">
    <source>
        <dbReference type="Proteomes" id="UP001519887"/>
    </source>
</evidence>
<keyword evidence="4" id="KW-1185">Reference proteome</keyword>
<dbReference type="EC" id="2.7.7.7" evidence="3"/>
<dbReference type="Pfam" id="PF11799">
    <property type="entry name" value="IMS_C"/>
    <property type="match status" value="1"/>
</dbReference>
<organism evidence="3 4">
    <name type="scientific">Paenibacillus sepulcri</name>
    <dbReference type="NCBI Taxonomy" id="359917"/>
    <lineage>
        <taxon>Bacteria</taxon>
        <taxon>Bacillati</taxon>
        <taxon>Bacillota</taxon>
        <taxon>Bacilli</taxon>
        <taxon>Bacillales</taxon>
        <taxon>Paenibacillaceae</taxon>
        <taxon>Paenibacillus</taxon>
    </lineage>
</organism>
<dbReference type="PANTHER" id="PTHR11076">
    <property type="entry name" value="DNA REPAIR POLYMERASE UMUC / TRANSFERASE FAMILY MEMBER"/>
    <property type="match status" value="1"/>
</dbReference>